<proteinExistence type="predicted"/>
<name>A0ABQ0AD56_9GAMM</name>
<dbReference type="Gene3D" id="3.30.110.60">
    <property type="entry name" value="YhbY-like"/>
    <property type="match status" value="1"/>
</dbReference>
<dbReference type="SUPFAM" id="SSF75471">
    <property type="entry name" value="YhbY-like"/>
    <property type="match status" value="1"/>
</dbReference>
<dbReference type="Proteomes" id="UP001465153">
    <property type="component" value="Unassembled WGS sequence"/>
</dbReference>
<gene>
    <name evidence="4" type="primary">yhbY</name>
    <name evidence="4" type="ORF">NBRC116591_33960</name>
</gene>
<keyword evidence="5" id="KW-1185">Reference proteome</keyword>
<dbReference type="EMBL" id="BAABWN010000013">
    <property type="protein sequence ID" value="GAA6169585.1"/>
    <property type="molecule type" value="Genomic_DNA"/>
</dbReference>
<dbReference type="InterPro" id="IPR051925">
    <property type="entry name" value="RNA-binding_domain"/>
</dbReference>
<accession>A0ABQ0AD56</accession>
<dbReference type="PANTHER" id="PTHR40065:SF3">
    <property type="entry name" value="RNA-BINDING PROTEIN YHBY"/>
    <property type="match status" value="1"/>
</dbReference>
<evidence type="ECO:0000313" key="4">
    <source>
        <dbReference type="EMBL" id="GAA6169585.1"/>
    </source>
</evidence>
<evidence type="ECO:0000313" key="5">
    <source>
        <dbReference type="Proteomes" id="UP001465153"/>
    </source>
</evidence>
<reference evidence="4 5" key="1">
    <citation type="submission" date="2024-04" db="EMBL/GenBank/DDBJ databases">
        <title>Draft genome sequence of Sessilibacter corallicola NBRC 116591.</title>
        <authorList>
            <person name="Miyakawa T."/>
            <person name="Kusuya Y."/>
            <person name="Miura T."/>
        </authorList>
    </citation>
    <scope>NUCLEOTIDE SEQUENCE [LARGE SCALE GENOMIC DNA]</scope>
    <source>
        <strain evidence="4 5">KU-00831-HH</strain>
    </source>
</reference>
<comment type="caution">
    <text evidence="4">The sequence shown here is derived from an EMBL/GenBank/DDBJ whole genome shotgun (WGS) entry which is preliminary data.</text>
</comment>
<evidence type="ECO:0000259" key="3">
    <source>
        <dbReference type="PROSITE" id="PS51295"/>
    </source>
</evidence>
<keyword evidence="1 2" id="KW-0694">RNA-binding</keyword>
<dbReference type="InterPro" id="IPR035920">
    <property type="entry name" value="YhbY-like_sf"/>
</dbReference>
<sequence>MPLSSDTKKQYRAIGHNLKPIVTIAGNGITEGVLDELFRALRDHELIKIKVAIAERDVRKSVTGNIVEQTGAEIVQEIGKTVLLFKKAGKPNPKLTNLRFLP</sequence>
<dbReference type="RefSeq" id="WP_353304071.1">
    <property type="nucleotide sequence ID" value="NZ_BAABWN010000013.1"/>
</dbReference>
<dbReference type="PANTHER" id="PTHR40065">
    <property type="entry name" value="RNA-BINDING PROTEIN YHBY"/>
    <property type="match status" value="1"/>
</dbReference>
<dbReference type="InterPro" id="IPR001890">
    <property type="entry name" value="RNA-binding_CRM"/>
</dbReference>
<evidence type="ECO:0000256" key="2">
    <source>
        <dbReference type="PROSITE-ProRule" id="PRU00626"/>
    </source>
</evidence>
<protein>
    <submittedName>
        <fullName evidence="4">Ribosome assembly RNA-binding protein YhbY</fullName>
    </submittedName>
</protein>
<dbReference type="PROSITE" id="PS51295">
    <property type="entry name" value="CRM"/>
    <property type="match status" value="1"/>
</dbReference>
<evidence type="ECO:0000256" key="1">
    <source>
        <dbReference type="ARBA" id="ARBA00022884"/>
    </source>
</evidence>
<dbReference type="SMART" id="SM01103">
    <property type="entry name" value="CRS1_YhbY"/>
    <property type="match status" value="1"/>
</dbReference>
<organism evidence="4 5">
    <name type="scientific">Sessilibacter corallicola</name>
    <dbReference type="NCBI Taxonomy" id="2904075"/>
    <lineage>
        <taxon>Bacteria</taxon>
        <taxon>Pseudomonadati</taxon>
        <taxon>Pseudomonadota</taxon>
        <taxon>Gammaproteobacteria</taxon>
        <taxon>Cellvibrionales</taxon>
        <taxon>Cellvibrionaceae</taxon>
        <taxon>Sessilibacter</taxon>
    </lineage>
</organism>
<feature type="domain" description="CRM" evidence="3">
    <location>
        <begin position="1"/>
        <end position="97"/>
    </location>
</feature>
<dbReference type="Pfam" id="PF01985">
    <property type="entry name" value="CRS1_YhbY"/>
    <property type="match status" value="1"/>
</dbReference>